<evidence type="ECO:0000313" key="3">
    <source>
        <dbReference type="EMBL" id="KKL69118.1"/>
    </source>
</evidence>
<dbReference type="InterPro" id="IPR012675">
    <property type="entry name" value="Beta-grasp_dom_sf"/>
</dbReference>
<proteinExistence type="predicted"/>
<dbReference type="InterPro" id="IPR012676">
    <property type="entry name" value="TGS-like"/>
</dbReference>
<dbReference type="InterPro" id="IPR018163">
    <property type="entry name" value="Thr/Ala-tRNA-synth_IIc_edit"/>
</dbReference>
<dbReference type="EMBL" id="LAZR01026316">
    <property type="protein sequence ID" value="KKL69118.1"/>
    <property type="molecule type" value="Genomic_DNA"/>
</dbReference>
<dbReference type="Pfam" id="PF02824">
    <property type="entry name" value="TGS"/>
    <property type="match status" value="1"/>
</dbReference>
<dbReference type="GO" id="GO:0004829">
    <property type="term" value="F:threonine-tRNA ligase activity"/>
    <property type="evidence" value="ECO:0007669"/>
    <property type="project" value="TreeGrafter"/>
</dbReference>
<dbReference type="GO" id="GO:0000166">
    <property type="term" value="F:nucleotide binding"/>
    <property type="evidence" value="ECO:0007669"/>
    <property type="project" value="InterPro"/>
</dbReference>
<dbReference type="SUPFAM" id="SSF55186">
    <property type="entry name" value="ThrRS/AlaRS common domain"/>
    <property type="match status" value="1"/>
</dbReference>
<dbReference type="Gene3D" id="3.30.980.10">
    <property type="entry name" value="Threonyl-trna Synthetase, Chain A, domain 2"/>
    <property type="match status" value="1"/>
</dbReference>
<gene>
    <name evidence="3" type="ORF">LCGC14_2118150</name>
</gene>
<keyword evidence="1" id="KW-0648">Protein biosynthesis</keyword>
<accession>A0A0F9E534</accession>
<feature type="non-terminal residue" evidence="3">
    <location>
        <position position="174"/>
    </location>
</feature>
<dbReference type="Gene3D" id="3.10.20.30">
    <property type="match status" value="1"/>
</dbReference>
<feature type="domain" description="TGS" evidence="2">
    <location>
        <begin position="1"/>
        <end position="74"/>
    </location>
</feature>
<dbReference type="AlphaFoldDB" id="A0A0F9E534"/>
<dbReference type="InterPro" id="IPR004095">
    <property type="entry name" value="TGS"/>
</dbReference>
<protein>
    <recommendedName>
        <fullName evidence="2">TGS domain-containing protein</fullName>
    </recommendedName>
</protein>
<dbReference type="CDD" id="cd01667">
    <property type="entry name" value="TGS_ThrRS"/>
    <property type="match status" value="1"/>
</dbReference>
<comment type="caution">
    <text evidence="3">The sequence shown here is derived from an EMBL/GenBank/DDBJ whole genome shotgun (WGS) entry which is preliminary data.</text>
</comment>
<evidence type="ECO:0000259" key="2">
    <source>
        <dbReference type="PROSITE" id="PS51880"/>
    </source>
</evidence>
<sequence>MAVSIELPDGSKREYDHPVAPLEVAEDISPRLAKAAVAAEVDGLCVDVTATLSEGTHRLRVLTDRDEASLAILRHTVAHVMAQAVRNLYGPKVQYTIGPALTDDFQYGFYYDFDLPGPVGVDDLDLERHLGPVAQAPRAQAHEDLARLEAGADAKRLLLVVVADAFQVRLLDPV</sequence>
<evidence type="ECO:0000256" key="1">
    <source>
        <dbReference type="ARBA" id="ARBA00022917"/>
    </source>
</evidence>
<dbReference type="PANTHER" id="PTHR11451:SF44">
    <property type="entry name" value="THREONINE--TRNA LIGASE, CHLOROPLASTIC_MITOCHONDRIAL 2"/>
    <property type="match status" value="1"/>
</dbReference>
<reference evidence="3" key="1">
    <citation type="journal article" date="2015" name="Nature">
        <title>Complex archaea that bridge the gap between prokaryotes and eukaryotes.</title>
        <authorList>
            <person name="Spang A."/>
            <person name="Saw J.H."/>
            <person name="Jorgensen S.L."/>
            <person name="Zaremba-Niedzwiedzka K."/>
            <person name="Martijn J."/>
            <person name="Lind A.E."/>
            <person name="van Eijk R."/>
            <person name="Schleper C."/>
            <person name="Guy L."/>
            <person name="Ettema T.J."/>
        </authorList>
    </citation>
    <scope>NUCLEOTIDE SEQUENCE</scope>
</reference>
<name>A0A0F9E534_9ZZZZ</name>
<dbReference type="SUPFAM" id="SSF81271">
    <property type="entry name" value="TGS-like"/>
    <property type="match status" value="1"/>
</dbReference>
<dbReference type="GO" id="GO:0006435">
    <property type="term" value="P:threonyl-tRNA aminoacylation"/>
    <property type="evidence" value="ECO:0007669"/>
    <property type="project" value="TreeGrafter"/>
</dbReference>
<dbReference type="PROSITE" id="PS51880">
    <property type="entry name" value="TGS"/>
    <property type="match status" value="1"/>
</dbReference>
<dbReference type="PANTHER" id="PTHR11451">
    <property type="entry name" value="THREONINE-TRNA LIGASE"/>
    <property type="match status" value="1"/>
</dbReference>
<organism evidence="3">
    <name type="scientific">marine sediment metagenome</name>
    <dbReference type="NCBI Taxonomy" id="412755"/>
    <lineage>
        <taxon>unclassified sequences</taxon>
        <taxon>metagenomes</taxon>
        <taxon>ecological metagenomes</taxon>
    </lineage>
</organism>